<sequence length="70" mass="8141">MIFVDEIKQKQPIRCLKQHSNQSFRSTNTQNTHALDKEDRKATYTQEGTEQDCQTTPEETSKGQTNSPRR</sequence>
<accession>A0AA88Q5C8</accession>
<evidence type="ECO:0000256" key="1">
    <source>
        <dbReference type="SAM" id="MobiDB-lite"/>
    </source>
</evidence>
<name>A0AA88Q5C8_9TELE</name>
<comment type="caution">
    <text evidence="2">The sequence shown here is derived from an EMBL/GenBank/DDBJ whole genome shotgun (WGS) entry which is preliminary data.</text>
</comment>
<gene>
    <name evidence="2" type="ORF">Q8A67_002106</name>
</gene>
<reference evidence="2" key="1">
    <citation type="submission" date="2023-08" db="EMBL/GenBank/DDBJ databases">
        <title>Chromosome-level Genome Assembly of mud carp (Cirrhinus molitorella).</title>
        <authorList>
            <person name="Liu H."/>
        </authorList>
    </citation>
    <scope>NUCLEOTIDE SEQUENCE</scope>
    <source>
        <strain evidence="2">Prfri</strain>
        <tissue evidence="2">Muscle</tissue>
    </source>
</reference>
<feature type="compositionally biased region" description="Polar residues" evidence="1">
    <location>
        <begin position="43"/>
        <end position="70"/>
    </location>
</feature>
<proteinExistence type="predicted"/>
<keyword evidence="3" id="KW-1185">Reference proteome</keyword>
<dbReference type="EMBL" id="JAUYZG010000002">
    <property type="protein sequence ID" value="KAK2913707.1"/>
    <property type="molecule type" value="Genomic_DNA"/>
</dbReference>
<evidence type="ECO:0000313" key="3">
    <source>
        <dbReference type="Proteomes" id="UP001187343"/>
    </source>
</evidence>
<feature type="region of interest" description="Disordered" evidence="1">
    <location>
        <begin position="17"/>
        <end position="70"/>
    </location>
</feature>
<feature type="compositionally biased region" description="Polar residues" evidence="1">
    <location>
        <begin position="18"/>
        <end position="33"/>
    </location>
</feature>
<protein>
    <submittedName>
        <fullName evidence="2">Uncharacterized protein</fullName>
    </submittedName>
</protein>
<evidence type="ECO:0000313" key="2">
    <source>
        <dbReference type="EMBL" id="KAK2913707.1"/>
    </source>
</evidence>
<organism evidence="2 3">
    <name type="scientific">Cirrhinus molitorella</name>
    <name type="common">mud carp</name>
    <dbReference type="NCBI Taxonomy" id="172907"/>
    <lineage>
        <taxon>Eukaryota</taxon>
        <taxon>Metazoa</taxon>
        <taxon>Chordata</taxon>
        <taxon>Craniata</taxon>
        <taxon>Vertebrata</taxon>
        <taxon>Euteleostomi</taxon>
        <taxon>Actinopterygii</taxon>
        <taxon>Neopterygii</taxon>
        <taxon>Teleostei</taxon>
        <taxon>Ostariophysi</taxon>
        <taxon>Cypriniformes</taxon>
        <taxon>Cyprinidae</taxon>
        <taxon>Labeoninae</taxon>
        <taxon>Labeonini</taxon>
        <taxon>Cirrhinus</taxon>
    </lineage>
</organism>
<dbReference type="Proteomes" id="UP001187343">
    <property type="component" value="Unassembled WGS sequence"/>
</dbReference>
<dbReference type="AlphaFoldDB" id="A0AA88Q5C8"/>